<dbReference type="PROSITE" id="PS50928">
    <property type="entry name" value="ABC_TM1"/>
    <property type="match status" value="1"/>
</dbReference>
<dbReference type="RefSeq" id="WP_176238719.1">
    <property type="nucleotide sequence ID" value="NZ_AP024412.1"/>
</dbReference>
<dbReference type="Pfam" id="PF00528">
    <property type="entry name" value="BPD_transp_1"/>
    <property type="match status" value="1"/>
</dbReference>
<dbReference type="CDD" id="cd06261">
    <property type="entry name" value="TM_PBP2"/>
    <property type="match status" value="1"/>
</dbReference>
<feature type="transmembrane region" description="Helical" evidence="7">
    <location>
        <begin position="282"/>
        <end position="304"/>
    </location>
</feature>
<dbReference type="Gene3D" id="1.10.3720.10">
    <property type="entry name" value="MetI-like"/>
    <property type="match status" value="1"/>
</dbReference>
<keyword evidence="2 7" id="KW-0813">Transport</keyword>
<accession>A0A7U9TIK0</accession>
<dbReference type="GO" id="GO:0015871">
    <property type="term" value="P:choline transport"/>
    <property type="evidence" value="ECO:0007669"/>
    <property type="project" value="TreeGrafter"/>
</dbReference>
<evidence type="ECO:0000256" key="2">
    <source>
        <dbReference type="ARBA" id="ARBA00022448"/>
    </source>
</evidence>
<dbReference type="GO" id="GO:0015226">
    <property type="term" value="F:carnitine transmembrane transporter activity"/>
    <property type="evidence" value="ECO:0007669"/>
    <property type="project" value="TreeGrafter"/>
</dbReference>
<feature type="transmembrane region" description="Helical" evidence="7">
    <location>
        <begin position="77"/>
        <end position="96"/>
    </location>
</feature>
<proteinExistence type="inferred from homology"/>
<dbReference type="GO" id="GO:0031460">
    <property type="term" value="P:glycine betaine transport"/>
    <property type="evidence" value="ECO:0007669"/>
    <property type="project" value="TreeGrafter"/>
</dbReference>
<dbReference type="Proteomes" id="UP000620133">
    <property type="component" value="Chromosome"/>
</dbReference>
<feature type="transmembrane region" description="Helical" evidence="7">
    <location>
        <begin position="310"/>
        <end position="331"/>
    </location>
</feature>
<organism evidence="8 9">
    <name type="scientific">Mariniplasma anaerobium</name>
    <dbReference type="NCBI Taxonomy" id="2735436"/>
    <lineage>
        <taxon>Bacteria</taxon>
        <taxon>Bacillati</taxon>
        <taxon>Mycoplasmatota</taxon>
        <taxon>Mollicutes</taxon>
        <taxon>Acholeplasmatales</taxon>
        <taxon>Acholeplasmataceae</taxon>
        <taxon>Mariniplasma</taxon>
    </lineage>
</organism>
<feature type="transmembrane region" description="Helical" evidence="7">
    <location>
        <begin position="133"/>
        <end position="149"/>
    </location>
</feature>
<evidence type="ECO:0000256" key="6">
    <source>
        <dbReference type="ARBA" id="ARBA00023136"/>
    </source>
</evidence>
<evidence type="ECO:0000256" key="1">
    <source>
        <dbReference type="ARBA" id="ARBA00004141"/>
    </source>
</evidence>
<dbReference type="PANTHER" id="PTHR47737">
    <property type="entry name" value="GLYCINE BETAINE/PROLINE BETAINE TRANSPORT SYSTEM PERMEASE PROTEIN PROW"/>
    <property type="match status" value="1"/>
</dbReference>
<dbReference type="InterPro" id="IPR035906">
    <property type="entry name" value="MetI-like_sf"/>
</dbReference>
<comment type="subcellular location">
    <subcellularLocation>
        <location evidence="7">Cell membrane</location>
        <topology evidence="7">Multi-pass membrane protein</topology>
    </subcellularLocation>
    <subcellularLocation>
        <location evidence="1">Membrane</location>
        <topology evidence="1">Multi-pass membrane protein</topology>
    </subcellularLocation>
</comment>
<evidence type="ECO:0000256" key="7">
    <source>
        <dbReference type="RuleBase" id="RU363032"/>
    </source>
</evidence>
<sequence>MFNFPEFLDFGQQTAEIIDSIFNWIKNVFSWLFEFFRIVILTSIDFVSNLLTQTPWWIWGAAVVLYLVLVKFKKVKFAWGYVVGLIFVWLLFYNLVIQNPAIDLNLGNLDTPWWIFVILLFFVSKYLYNYKTAIVLSSLLLLIGIFGVWDEMISTLTIIIISVFISFLIGIPVGIWMAKSYRVESILKPVLDMMQTIPSFVYLIPAVMLFSIGRVPATFATIIYAVPPLIRLTFLGIKNVDKEMIEAGKSFGSTSKQLLFKVEIPQALSTIATGLNQTTMMAVAMVVIASMIGAGGLGSIVLVANRNIDIGSGFVGGFAIVFLAIILDRLLQGVAKKLEVKKGEA</sequence>
<evidence type="ECO:0000313" key="8">
    <source>
        <dbReference type="EMBL" id="BCR35888.1"/>
    </source>
</evidence>
<evidence type="ECO:0000313" key="9">
    <source>
        <dbReference type="Proteomes" id="UP000620133"/>
    </source>
</evidence>
<evidence type="ECO:0000256" key="4">
    <source>
        <dbReference type="ARBA" id="ARBA00022692"/>
    </source>
</evidence>
<keyword evidence="6 7" id="KW-0472">Membrane</keyword>
<dbReference type="AlphaFoldDB" id="A0A7U9TIK0"/>
<dbReference type="GO" id="GO:0043190">
    <property type="term" value="C:ATP-binding cassette (ABC) transporter complex"/>
    <property type="evidence" value="ECO:0007669"/>
    <property type="project" value="TreeGrafter"/>
</dbReference>
<keyword evidence="3" id="KW-1003">Cell membrane</keyword>
<dbReference type="SUPFAM" id="SSF161098">
    <property type="entry name" value="MetI-like"/>
    <property type="match status" value="1"/>
</dbReference>
<comment type="similarity">
    <text evidence="7">Belongs to the binding-protein-dependent transport system permease family.</text>
</comment>
<feature type="transmembrane region" description="Helical" evidence="7">
    <location>
        <begin position="54"/>
        <end position="70"/>
    </location>
</feature>
<keyword evidence="5 7" id="KW-1133">Transmembrane helix</keyword>
<dbReference type="FunFam" id="1.10.3720.10:FF:000001">
    <property type="entry name" value="Glycine betaine ABC transporter, permease"/>
    <property type="match status" value="1"/>
</dbReference>
<keyword evidence="4 7" id="KW-0812">Transmembrane</keyword>
<dbReference type="GO" id="GO:0005275">
    <property type="term" value="F:amine transmembrane transporter activity"/>
    <property type="evidence" value="ECO:0007669"/>
    <property type="project" value="TreeGrafter"/>
</dbReference>
<feature type="transmembrane region" description="Helical" evidence="7">
    <location>
        <begin position="111"/>
        <end position="128"/>
    </location>
</feature>
<dbReference type="InterPro" id="IPR000515">
    <property type="entry name" value="MetI-like"/>
</dbReference>
<feature type="transmembrane region" description="Helical" evidence="7">
    <location>
        <begin position="190"/>
        <end position="212"/>
    </location>
</feature>
<name>A0A7U9TIK0_9MOLU</name>
<dbReference type="EMBL" id="AP024412">
    <property type="protein sequence ID" value="BCR35888.1"/>
    <property type="molecule type" value="Genomic_DNA"/>
</dbReference>
<dbReference type="PANTHER" id="PTHR47737:SF1">
    <property type="entry name" value="GLYCINE BETAINE_PROLINE BETAINE TRANSPORT SYSTEM PERMEASE PROTEIN PROW"/>
    <property type="match status" value="1"/>
</dbReference>
<protein>
    <submittedName>
        <fullName evidence="8">Uncharacterized protein</fullName>
    </submittedName>
</protein>
<gene>
    <name evidence="8" type="ORF">MPAN_007810</name>
</gene>
<evidence type="ECO:0000256" key="3">
    <source>
        <dbReference type="ARBA" id="ARBA00022475"/>
    </source>
</evidence>
<feature type="transmembrane region" description="Helical" evidence="7">
    <location>
        <begin position="155"/>
        <end position="178"/>
    </location>
</feature>
<keyword evidence="9" id="KW-1185">Reference proteome</keyword>
<reference evidence="8" key="1">
    <citation type="submission" date="2021-01" db="EMBL/GenBank/DDBJ databases">
        <title>Draft genome sequence of Acholeplasmataceae bacterium strain Mahy22.</title>
        <authorList>
            <person name="Watanabe M."/>
            <person name="Kojima H."/>
            <person name="Fukui M."/>
        </authorList>
    </citation>
    <scope>NUCLEOTIDE SEQUENCE</scope>
    <source>
        <strain evidence="8">Mahy22</strain>
    </source>
</reference>
<evidence type="ECO:0000256" key="5">
    <source>
        <dbReference type="ARBA" id="ARBA00022989"/>
    </source>
</evidence>
<dbReference type="KEGG" id="manr:MPAN_007810"/>